<dbReference type="InterPro" id="IPR008521">
    <property type="entry name" value="Mg_trans_NIPA"/>
</dbReference>
<dbReference type="GO" id="GO:0015095">
    <property type="term" value="F:magnesium ion transmembrane transporter activity"/>
    <property type="evidence" value="ECO:0007669"/>
    <property type="project" value="InterPro"/>
</dbReference>
<evidence type="ECO:0000256" key="5">
    <source>
        <dbReference type="SAM" id="Phobius"/>
    </source>
</evidence>
<feature type="chain" id="PRO_5014851102" evidence="6">
    <location>
        <begin position="22"/>
        <end position="290"/>
    </location>
</feature>
<dbReference type="Pfam" id="PF05653">
    <property type="entry name" value="Mg_trans_NIPA"/>
    <property type="match status" value="1"/>
</dbReference>
<dbReference type="InterPro" id="IPR037185">
    <property type="entry name" value="EmrE-like"/>
</dbReference>
<evidence type="ECO:0000256" key="3">
    <source>
        <dbReference type="ARBA" id="ARBA00022989"/>
    </source>
</evidence>
<comment type="subcellular location">
    <subcellularLocation>
        <location evidence="1">Membrane</location>
        <topology evidence="1">Multi-pass membrane protein</topology>
    </subcellularLocation>
</comment>
<dbReference type="Gene3D" id="1.10.3730.20">
    <property type="match status" value="2"/>
</dbReference>
<keyword evidence="3 5" id="KW-1133">Transmembrane helix</keyword>
<keyword evidence="4 5" id="KW-0472">Membrane</keyword>
<sequence>MLFFILTLGAAVCFAFGNVLAKSGVAKSGEKADFHHPIRFIVSFLTSKRWWTGFSLSALGNVGNYTAMALYNLSLVKPISALNPVLTAIFGRLFLKEPINRRVVTAIVCVLCGLLFASSEVGEAPGVQNIPALCIFVGILLAFAFASHFIFRSPEVGDSITMGTCYGLSDVLYKSLAIDATAKGIELSADELLYWIADVRVWAFAATYLTAFVFTQVAFSRGRALFVIPFSAAIGAVVPILAGALVFAEPFPPTKIVSIALVILGSSLFIASPRQMIQKTLKRNMSHANK</sequence>
<accession>A0A2M9A6K2</accession>
<evidence type="ECO:0000256" key="4">
    <source>
        <dbReference type="ARBA" id="ARBA00023136"/>
    </source>
</evidence>
<protein>
    <submittedName>
        <fullName evidence="7">Magnesium transporter NIPA</fullName>
    </submittedName>
</protein>
<feature type="transmembrane region" description="Helical" evidence="5">
    <location>
        <begin position="254"/>
        <end position="273"/>
    </location>
</feature>
<dbReference type="EMBL" id="PGEX01000001">
    <property type="protein sequence ID" value="PJJ41278.1"/>
    <property type="molecule type" value="Genomic_DNA"/>
</dbReference>
<keyword evidence="8" id="KW-1185">Reference proteome</keyword>
<dbReference type="Proteomes" id="UP000231134">
    <property type="component" value="Unassembled WGS sequence"/>
</dbReference>
<evidence type="ECO:0000313" key="7">
    <source>
        <dbReference type="EMBL" id="PJJ41278.1"/>
    </source>
</evidence>
<keyword evidence="2 5" id="KW-0812">Transmembrane</keyword>
<dbReference type="RefSeq" id="WP_100425267.1">
    <property type="nucleotide sequence ID" value="NZ_PGEX01000001.1"/>
</dbReference>
<proteinExistence type="predicted"/>
<feature type="signal peptide" evidence="6">
    <location>
        <begin position="1"/>
        <end position="21"/>
    </location>
</feature>
<dbReference type="PANTHER" id="PTHR40761:SF1">
    <property type="entry name" value="CONSERVED INTEGRAL MEMBRANE ALANINE VALINE AND LEUCINE RICH PROTEIN-RELATED"/>
    <property type="match status" value="1"/>
</dbReference>
<feature type="transmembrane region" description="Helical" evidence="5">
    <location>
        <begin position="226"/>
        <end position="248"/>
    </location>
</feature>
<dbReference type="PANTHER" id="PTHR40761">
    <property type="entry name" value="CONSERVED INTEGRAL MEMBRANE ALANINE VALINE AND LEUCINE RICH PROTEIN-RELATED"/>
    <property type="match status" value="1"/>
</dbReference>
<reference evidence="7 8" key="1">
    <citation type="submission" date="2017-11" db="EMBL/GenBank/DDBJ databases">
        <title>Animal gut microbial communities from fecal samples from Wisconsin, USA.</title>
        <authorList>
            <person name="Neumann A."/>
        </authorList>
    </citation>
    <scope>NUCLEOTIDE SEQUENCE [LARGE SCALE GENOMIC DNA]</scope>
    <source>
        <strain evidence="7 8">UWS3</strain>
    </source>
</reference>
<dbReference type="OrthoDB" id="9771709at2"/>
<gene>
    <name evidence="7" type="ORF">BGX16_1239</name>
</gene>
<dbReference type="SUPFAM" id="SSF103481">
    <property type="entry name" value="Multidrug resistance efflux transporter EmrE"/>
    <property type="match status" value="2"/>
</dbReference>
<dbReference type="AlphaFoldDB" id="A0A2M9A6K2"/>
<evidence type="ECO:0000256" key="1">
    <source>
        <dbReference type="ARBA" id="ARBA00004141"/>
    </source>
</evidence>
<comment type="caution">
    <text evidence="7">The sequence shown here is derived from an EMBL/GenBank/DDBJ whole genome shotgun (WGS) entry which is preliminary data.</text>
</comment>
<dbReference type="GO" id="GO:0016020">
    <property type="term" value="C:membrane"/>
    <property type="evidence" value="ECO:0007669"/>
    <property type="project" value="UniProtKB-SubCell"/>
</dbReference>
<feature type="transmembrane region" description="Helical" evidence="5">
    <location>
        <begin position="99"/>
        <end position="118"/>
    </location>
</feature>
<evidence type="ECO:0000256" key="6">
    <source>
        <dbReference type="SAM" id="SignalP"/>
    </source>
</evidence>
<keyword evidence="6" id="KW-0732">Signal</keyword>
<evidence type="ECO:0000256" key="2">
    <source>
        <dbReference type="ARBA" id="ARBA00022692"/>
    </source>
</evidence>
<organism evidence="7 8">
    <name type="scientific">Hallerella succinigenes</name>
    <dbReference type="NCBI Taxonomy" id="1896222"/>
    <lineage>
        <taxon>Bacteria</taxon>
        <taxon>Pseudomonadati</taxon>
        <taxon>Fibrobacterota</taxon>
        <taxon>Fibrobacteria</taxon>
        <taxon>Fibrobacterales</taxon>
        <taxon>Fibrobacteraceae</taxon>
        <taxon>Hallerella</taxon>
    </lineage>
</organism>
<feature type="transmembrane region" description="Helical" evidence="5">
    <location>
        <begin position="130"/>
        <end position="151"/>
    </location>
</feature>
<name>A0A2M9A6K2_9BACT</name>
<evidence type="ECO:0000313" key="8">
    <source>
        <dbReference type="Proteomes" id="UP000231134"/>
    </source>
</evidence>